<gene>
    <name evidence="4" type="ORF">A4X03_0g697</name>
    <name evidence="3" type="ORF">JKIAZH3_G7306</name>
</gene>
<comment type="caution">
    <text evidence="4">The sequence shown here is derived from an EMBL/GenBank/DDBJ whole genome shotgun (WGS) entry which is preliminary data.</text>
</comment>
<accession>A0A177VF56</accession>
<dbReference type="GO" id="GO:0034501">
    <property type="term" value="P:protein localization to kinetochore"/>
    <property type="evidence" value="ECO:0007669"/>
    <property type="project" value="InterPro"/>
</dbReference>
<evidence type="ECO:0000313" key="5">
    <source>
        <dbReference type="Proteomes" id="UP000077671"/>
    </source>
</evidence>
<feature type="compositionally biased region" description="Polar residues" evidence="2">
    <location>
        <begin position="15"/>
        <end position="25"/>
    </location>
</feature>
<reference evidence="4" key="1">
    <citation type="submission" date="2016-04" db="EMBL/GenBank/DDBJ databases">
        <authorList>
            <person name="Nguyen H.D."/>
            <person name="Kesanakurti P."/>
            <person name="Cullis J."/>
            <person name="Levesque C.A."/>
            <person name="Hambleton S."/>
        </authorList>
    </citation>
    <scope>NUCLEOTIDE SEQUENCE</scope>
    <source>
        <strain evidence="4">DAOMC 238032</strain>
    </source>
</reference>
<organism evidence="4 5">
    <name type="scientific">Tilletia caries</name>
    <name type="common">wheat bunt fungus</name>
    <dbReference type="NCBI Taxonomy" id="13290"/>
    <lineage>
        <taxon>Eukaryota</taxon>
        <taxon>Fungi</taxon>
        <taxon>Dikarya</taxon>
        <taxon>Basidiomycota</taxon>
        <taxon>Ustilaginomycotina</taxon>
        <taxon>Exobasidiomycetes</taxon>
        <taxon>Tilletiales</taxon>
        <taxon>Tilletiaceae</taxon>
        <taxon>Tilletia</taxon>
    </lineage>
</organism>
<dbReference type="GO" id="GO:0051315">
    <property type="term" value="P:attachment of mitotic spindle microtubules to kinetochore"/>
    <property type="evidence" value="ECO:0007669"/>
    <property type="project" value="TreeGrafter"/>
</dbReference>
<feature type="compositionally biased region" description="Low complexity" evidence="2">
    <location>
        <begin position="85"/>
        <end position="98"/>
    </location>
</feature>
<feature type="region of interest" description="Disordered" evidence="2">
    <location>
        <begin position="167"/>
        <end position="189"/>
    </location>
</feature>
<reference evidence="3" key="3">
    <citation type="submission" date="2020-10" db="EMBL/GenBank/DDBJ databases">
        <authorList>
            <person name="Sedaghatjoo S."/>
        </authorList>
    </citation>
    <scope>NUCLEOTIDE SEQUENCE</scope>
    <source>
        <strain evidence="3">AZH3</strain>
    </source>
</reference>
<dbReference type="PANTHER" id="PTHR37329:SF1">
    <property type="entry name" value="KINETOCHORE PROTEIN SOS7"/>
    <property type="match status" value="1"/>
</dbReference>
<dbReference type="AlphaFoldDB" id="A0A177VF56"/>
<evidence type="ECO:0000256" key="2">
    <source>
        <dbReference type="SAM" id="MobiDB-lite"/>
    </source>
</evidence>
<name>A0A177VF56_9BASI</name>
<feature type="region of interest" description="Disordered" evidence="2">
    <location>
        <begin position="1"/>
        <end position="54"/>
    </location>
</feature>
<feature type="compositionally biased region" description="Low complexity" evidence="2">
    <location>
        <begin position="26"/>
        <end position="39"/>
    </location>
</feature>
<proteinExistence type="predicted"/>
<evidence type="ECO:0000313" key="6">
    <source>
        <dbReference type="Proteomes" id="UP000836402"/>
    </source>
</evidence>
<dbReference type="EMBL" id="CAJHJG010006184">
    <property type="protein sequence ID" value="CAD6955370.1"/>
    <property type="molecule type" value="Genomic_DNA"/>
</dbReference>
<feature type="region of interest" description="Disordered" evidence="2">
    <location>
        <begin position="82"/>
        <end position="101"/>
    </location>
</feature>
<evidence type="ECO:0000313" key="4">
    <source>
        <dbReference type="EMBL" id="KAE8264799.1"/>
    </source>
</evidence>
<sequence length="388" mass="42445">MMSHRQSAGPRASILTDSRNANNRNSMSPSKRQGSSSPSKSRRQSFGVEAAEVSQSIEGAGKLWEEYFDRLGLVVQEQQGKRASFGKTSSGSDGSGADSKAELRSAEARLVDLRNQLEVELETLSPMFTISPSLSYHAEEARTLMREIEEFGMEIARARMERKEGVGERSGGLVASDVAGEGDQTSDVPVRGTLTTEEAEAYCDAQIVELQDVQEQIESINASVDQAKKELKVAMKEVDRLGYDRSREEALAKEAQSGLGNGGKRDLKIEEACRQNKMQLQTLRSMIGLRSLEPTSDRSLRAVYEPKASASGKGSKAVILDLRLREPGGRLNWFDISLVDAAEQDMSRARRVVNLPDGLALRLTQALDSNDLPLLVNEIAVAIQTDVL</sequence>
<protein>
    <submittedName>
        <fullName evidence="4">Uncharacterized protein</fullName>
    </submittedName>
</protein>
<dbReference type="InterPro" id="IPR037475">
    <property type="entry name" value="Sos7"/>
</dbReference>
<evidence type="ECO:0000256" key="1">
    <source>
        <dbReference type="SAM" id="Coils"/>
    </source>
</evidence>
<dbReference type="EMBL" id="LWDD02000045">
    <property type="protein sequence ID" value="KAE8264799.1"/>
    <property type="molecule type" value="Genomic_DNA"/>
</dbReference>
<dbReference type="GO" id="GO:0000776">
    <property type="term" value="C:kinetochore"/>
    <property type="evidence" value="ECO:0007669"/>
    <property type="project" value="InterPro"/>
</dbReference>
<dbReference type="Proteomes" id="UP000077671">
    <property type="component" value="Unassembled WGS sequence"/>
</dbReference>
<reference evidence="4" key="2">
    <citation type="journal article" date="2019" name="IMA Fungus">
        <title>Genome sequencing and comparison of five Tilletia species to identify candidate genes for the detection of regulated species infecting wheat.</title>
        <authorList>
            <person name="Nguyen H.D.T."/>
            <person name="Sultana T."/>
            <person name="Kesanakurti P."/>
            <person name="Hambleton S."/>
        </authorList>
    </citation>
    <scope>NUCLEOTIDE SEQUENCE</scope>
    <source>
        <strain evidence="4">DAOMC 238032</strain>
    </source>
</reference>
<feature type="coiled-coil region" evidence="1">
    <location>
        <begin position="210"/>
        <end position="237"/>
    </location>
</feature>
<dbReference type="PANTHER" id="PTHR37329">
    <property type="entry name" value="KINETOCHORE PROTEIN SOS7"/>
    <property type="match status" value="1"/>
</dbReference>
<keyword evidence="6" id="KW-1185">Reference proteome</keyword>
<evidence type="ECO:0000313" key="3">
    <source>
        <dbReference type="EMBL" id="CAD6955370.1"/>
    </source>
</evidence>
<keyword evidence="1" id="KW-0175">Coiled coil</keyword>
<dbReference type="Proteomes" id="UP000836402">
    <property type="component" value="Unassembled WGS sequence"/>
</dbReference>